<dbReference type="Gene3D" id="3.40.50.880">
    <property type="match status" value="1"/>
</dbReference>
<feature type="chain" id="PRO_5002747144" evidence="2">
    <location>
        <begin position="17"/>
        <end position="315"/>
    </location>
</feature>
<dbReference type="AlphaFoldDB" id="B0D9Z9"/>
<gene>
    <name evidence="4" type="ORF">LACBIDRAFT_173797</name>
</gene>
<accession>B0D9Z9</accession>
<dbReference type="KEGG" id="lbc:LACBIDRAFT_173797"/>
<dbReference type="EMBL" id="DS547101">
    <property type="protein sequence ID" value="EDR08436.1"/>
    <property type="molecule type" value="Genomic_DNA"/>
</dbReference>
<dbReference type="Pfam" id="PF06283">
    <property type="entry name" value="ThuA"/>
    <property type="match status" value="1"/>
</dbReference>
<feature type="signal peptide" evidence="2">
    <location>
        <begin position="1"/>
        <end position="16"/>
    </location>
</feature>
<reference evidence="4 5" key="1">
    <citation type="journal article" date="2008" name="Nature">
        <title>The genome of Laccaria bicolor provides insights into mycorrhizal symbiosis.</title>
        <authorList>
            <person name="Martin F."/>
            <person name="Aerts A."/>
            <person name="Ahren D."/>
            <person name="Brun A."/>
            <person name="Danchin E.G.J."/>
            <person name="Duchaussoy F."/>
            <person name="Gibon J."/>
            <person name="Kohler A."/>
            <person name="Lindquist E."/>
            <person name="Pereda V."/>
            <person name="Salamov A."/>
            <person name="Shapiro H.J."/>
            <person name="Wuyts J."/>
            <person name="Blaudez D."/>
            <person name="Buee M."/>
            <person name="Brokstein P."/>
            <person name="Canbaeck B."/>
            <person name="Cohen D."/>
            <person name="Courty P.E."/>
            <person name="Coutinho P.M."/>
            <person name="Delaruelle C."/>
            <person name="Detter J.C."/>
            <person name="Deveau A."/>
            <person name="DiFazio S."/>
            <person name="Duplessis S."/>
            <person name="Fraissinet-Tachet L."/>
            <person name="Lucic E."/>
            <person name="Frey-Klett P."/>
            <person name="Fourrey C."/>
            <person name="Feussner I."/>
            <person name="Gay G."/>
            <person name="Grimwood J."/>
            <person name="Hoegger P.J."/>
            <person name="Jain P."/>
            <person name="Kilaru S."/>
            <person name="Labbe J."/>
            <person name="Lin Y.C."/>
            <person name="Legue V."/>
            <person name="Le Tacon F."/>
            <person name="Marmeisse R."/>
            <person name="Melayah D."/>
            <person name="Montanini B."/>
            <person name="Muratet M."/>
            <person name="Nehls U."/>
            <person name="Niculita-Hirzel H."/>
            <person name="Oudot-Le Secq M.P."/>
            <person name="Peter M."/>
            <person name="Quesneville H."/>
            <person name="Rajashekar B."/>
            <person name="Reich M."/>
            <person name="Rouhier N."/>
            <person name="Schmutz J."/>
            <person name="Yin T."/>
            <person name="Chalot M."/>
            <person name="Henrissat B."/>
            <person name="Kuees U."/>
            <person name="Lucas S."/>
            <person name="Van de Peer Y."/>
            <person name="Podila G.K."/>
            <person name="Polle A."/>
            <person name="Pukkila P.J."/>
            <person name="Richardson P.M."/>
            <person name="Rouze P."/>
            <person name="Sanders I.R."/>
            <person name="Stajich J.E."/>
            <person name="Tunlid A."/>
            <person name="Tuskan G."/>
            <person name="Grigoriev I.V."/>
        </authorList>
    </citation>
    <scope>NUCLEOTIDE SEQUENCE [LARGE SCALE GENOMIC DNA]</scope>
    <source>
        <strain evidence="5">S238N-H82 / ATCC MYA-4686</strain>
    </source>
</reference>
<sequence length="315" mass="33818">MLSFIVLCGCIAYAVAQSTTARILIYSATAGFRHDSIPTAIEALKQGGNPINVQFDATEDHSQFTTAILSQYDALLFLSTTGEVLDDPGKAAFRTYLNMGGNFIGVHAASDCLRNTSSYRSELGTLFDYHPPLQNAIVNVVGPSHPSTRKLPAAWKVQDEMYNFISDPRAIGATVILSADESSYVDNGTRKFDQGTPHPTAWFQERGAGAEAGGTKGRSFYTSLGHLNETWKDDLFMSHIIGGVSWALQGNTTRAFNASALVGNSQQSTTSRVGAASTAAGPRESAHTSRSVVSRPAWLLLGMGVLQNLFLCNDI</sequence>
<feature type="region of interest" description="Disordered" evidence="1">
    <location>
        <begin position="267"/>
        <end position="288"/>
    </location>
</feature>
<dbReference type="PANTHER" id="PTHR40469:SF2">
    <property type="entry name" value="GALACTOSE-BINDING DOMAIN-LIKE SUPERFAMILY PROTEIN"/>
    <property type="match status" value="1"/>
</dbReference>
<dbReference type="GeneID" id="6076486"/>
<protein>
    <submittedName>
        <fullName evidence="4">Predicted protein</fullName>
    </submittedName>
</protein>
<feature type="domain" description="ThuA-like" evidence="3">
    <location>
        <begin position="22"/>
        <end position="247"/>
    </location>
</feature>
<dbReference type="InterPro" id="IPR029010">
    <property type="entry name" value="ThuA-like"/>
</dbReference>
<dbReference type="HOGENOM" id="CLU_057383_0_0_1"/>
<evidence type="ECO:0000313" key="5">
    <source>
        <dbReference type="Proteomes" id="UP000001194"/>
    </source>
</evidence>
<dbReference type="RefSeq" id="XP_001880661.1">
    <property type="nucleotide sequence ID" value="XM_001880626.1"/>
</dbReference>
<evidence type="ECO:0000256" key="1">
    <source>
        <dbReference type="SAM" id="MobiDB-lite"/>
    </source>
</evidence>
<dbReference type="InterPro" id="IPR029062">
    <property type="entry name" value="Class_I_gatase-like"/>
</dbReference>
<keyword evidence="5" id="KW-1185">Reference proteome</keyword>
<dbReference type="OrthoDB" id="3482285at2759"/>
<dbReference type="InParanoid" id="B0D9Z9"/>
<dbReference type="Proteomes" id="UP000001194">
    <property type="component" value="Unassembled WGS sequence"/>
</dbReference>
<dbReference type="SUPFAM" id="SSF52317">
    <property type="entry name" value="Class I glutamine amidotransferase-like"/>
    <property type="match status" value="1"/>
</dbReference>
<proteinExistence type="predicted"/>
<evidence type="ECO:0000259" key="3">
    <source>
        <dbReference type="Pfam" id="PF06283"/>
    </source>
</evidence>
<evidence type="ECO:0000256" key="2">
    <source>
        <dbReference type="SAM" id="SignalP"/>
    </source>
</evidence>
<evidence type="ECO:0000313" key="4">
    <source>
        <dbReference type="EMBL" id="EDR08436.1"/>
    </source>
</evidence>
<name>B0D9Z9_LACBS</name>
<keyword evidence="2" id="KW-0732">Signal</keyword>
<organism evidence="5">
    <name type="scientific">Laccaria bicolor (strain S238N-H82 / ATCC MYA-4686)</name>
    <name type="common">Bicoloured deceiver</name>
    <name type="synonym">Laccaria laccata var. bicolor</name>
    <dbReference type="NCBI Taxonomy" id="486041"/>
    <lineage>
        <taxon>Eukaryota</taxon>
        <taxon>Fungi</taxon>
        <taxon>Dikarya</taxon>
        <taxon>Basidiomycota</taxon>
        <taxon>Agaricomycotina</taxon>
        <taxon>Agaricomycetes</taxon>
        <taxon>Agaricomycetidae</taxon>
        <taxon>Agaricales</taxon>
        <taxon>Agaricineae</taxon>
        <taxon>Hydnangiaceae</taxon>
        <taxon>Laccaria</taxon>
    </lineage>
</organism>
<dbReference type="PANTHER" id="PTHR40469">
    <property type="entry name" value="SECRETED GLYCOSYL HYDROLASE"/>
    <property type="match status" value="1"/>
</dbReference>